<dbReference type="Proteomes" id="UP000438093">
    <property type="component" value="Unassembled WGS sequence"/>
</dbReference>
<feature type="chain" id="PRO_5038809222" evidence="2">
    <location>
        <begin position="33"/>
        <end position="124"/>
    </location>
</feature>
<evidence type="ECO:0000256" key="1">
    <source>
        <dbReference type="SAM" id="MobiDB-lite"/>
    </source>
</evidence>
<feature type="compositionally biased region" description="Low complexity" evidence="1">
    <location>
        <begin position="58"/>
        <end position="104"/>
    </location>
</feature>
<comment type="caution">
    <text evidence="3">The sequence shown here is derived from an EMBL/GenBank/DDBJ whole genome shotgun (WGS) entry which is preliminary data.</text>
</comment>
<dbReference type="AlphaFoldDB" id="A0A6N7RJN9"/>
<reference evidence="4" key="1">
    <citation type="submission" date="2019-08" db="EMBL/GenBank/DDBJ databases">
        <title>Arthrobacter sp. nov., isolated from plateau pika and Tibetan wild ass.</title>
        <authorList>
            <person name="Ge Y."/>
        </authorList>
    </citation>
    <scope>NUCLEOTIDE SEQUENCE [LARGE SCALE GENOMIC DNA]</scope>
    <source>
        <strain evidence="4">HF-4214</strain>
    </source>
</reference>
<protein>
    <submittedName>
        <fullName evidence="3">Uncharacterized protein</fullName>
    </submittedName>
</protein>
<accession>A0A6N7RJN9</accession>
<dbReference type="RefSeq" id="WP_154332134.1">
    <property type="nucleotide sequence ID" value="NZ_VTFY01000001.1"/>
</dbReference>
<sequence>MASSSPSTAAALRGLRLALAASVLLLAASALVATGTTHAWLTDAVVNEGNVVRYVEPAVAPPEEAPEPAEGAAVPEAPADAPADVAPLPADDAAEGEASNAGESPPDPAGQGADPVPENVEGEG</sequence>
<feature type="signal peptide" evidence="2">
    <location>
        <begin position="1"/>
        <end position="32"/>
    </location>
</feature>
<evidence type="ECO:0000313" key="4">
    <source>
        <dbReference type="Proteomes" id="UP000438093"/>
    </source>
</evidence>
<keyword evidence="2" id="KW-0732">Signal</keyword>
<evidence type="ECO:0000256" key="2">
    <source>
        <dbReference type="SAM" id="SignalP"/>
    </source>
</evidence>
<dbReference type="EMBL" id="VTFY01000001">
    <property type="protein sequence ID" value="MRX81252.1"/>
    <property type="molecule type" value="Genomic_DNA"/>
</dbReference>
<gene>
    <name evidence="3" type="ORF">GJG86_01875</name>
</gene>
<proteinExistence type="predicted"/>
<feature type="region of interest" description="Disordered" evidence="1">
    <location>
        <begin position="58"/>
        <end position="124"/>
    </location>
</feature>
<keyword evidence="4" id="KW-1185">Reference proteome</keyword>
<organism evidence="3 4">
    <name type="scientific">Eggerthella guodeyinii</name>
    <dbReference type="NCBI Taxonomy" id="2690837"/>
    <lineage>
        <taxon>Bacteria</taxon>
        <taxon>Bacillati</taxon>
        <taxon>Actinomycetota</taxon>
        <taxon>Coriobacteriia</taxon>
        <taxon>Eggerthellales</taxon>
        <taxon>Eggerthellaceae</taxon>
        <taxon>Eggerthella</taxon>
    </lineage>
</organism>
<name>A0A6N7RJN9_9ACTN</name>
<evidence type="ECO:0000313" key="3">
    <source>
        <dbReference type="EMBL" id="MRX81252.1"/>
    </source>
</evidence>